<comment type="catalytic activity">
    <reaction evidence="1">
        <text>Hydrolysis of terminal non-reducing N-acetyl-D-hexosamine residues in N-acetyl-beta-D-hexosaminides.</text>
        <dbReference type="EC" id="3.2.1.52"/>
    </reaction>
</comment>
<reference evidence="7 8" key="1">
    <citation type="journal article" date="2018" name="Nat. Ecol. Evol.">
        <title>Genomic signatures of mitonuclear coevolution across populations of Tigriopus californicus.</title>
        <authorList>
            <person name="Barreto F.S."/>
            <person name="Watson E.T."/>
            <person name="Lima T.G."/>
            <person name="Willett C.S."/>
            <person name="Edmands S."/>
            <person name="Li W."/>
            <person name="Burton R.S."/>
        </authorList>
    </citation>
    <scope>NUCLEOTIDE SEQUENCE [LARGE SCALE GENOMIC DNA]</scope>
    <source>
        <strain evidence="7 8">San Diego</strain>
    </source>
</reference>
<dbReference type="InterPro" id="IPR015883">
    <property type="entry name" value="Glyco_hydro_20_cat"/>
</dbReference>
<dbReference type="EMBL" id="VCGU01000004">
    <property type="protein sequence ID" value="TRY76461.1"/>
    <property type="molecule type" value="Genomic_DNA"/>
</dbReference>
<evidence type="ECO:0000256" key="1">
    <source>
        <dbReference type="ARBA" id="ARBA00001231"/>
    </source>
</evidence>
<keyword evidence="8" id="KW-1185">Reference proteome</keyword>
<evidence type="ECO:0000256" key="4">
    <source>
        <dbReference type="ARBA" id="ARBA00022801"/>
    </source>
</evidence>
<protein>
    <recommendedName>
        <fullName evidence="3">beta-N-acetylhexosaminidase</fullName>
        <ecNumber evidence="3">3.2.1.52</ecNumber>
    </recommendedName>
</protein>
<dbReference type="Pfam" id="PF00728">
    <property type="entry name" value="Glyco_hydro_20"/>
    <property type="match status" value="1"/>
</dbReference>
<dbReference type="AlphaFoldDB" id="A0A553PFK9"/>
<name>A0A553PFK9_TIGCA</name>
<evidence type="ECO:0000256" key="3">
    <source>
        <dbReference type="ARBA" id="ARBA00012663"/>
    </source>
</evidence>
<proteinExistence type="inferred from homology"/>
<dbReference type="Proteomes" id="UP000318571">
    <property type="component" value="Chromosome 5"/>
</dbReference>
<comment type="caution">
    <text evidence="7">The sequence shown here is derived from an EMBL/GenBank/DDBJ whole genome shotgun (WGS) entry which is preliminary data.</text>
</comment>
<dbReference type="InterPro" id="IPR017853">
    <property type="entry name" value="GH"/>
</dbReference>
<evidence type="ECO:0000313" key="8">
    <source>
        <dbReference type="Proteomes" id="UP000318571"/>
    </source>
</evidence>
<dbReference type="EC" id="3.2.1.52" evidence="3"/>
<evidence type="ECO:0000256" key="5">
    <source>
        <dbReference type="SAM" id="MobiDB-lite"/>
    </source>
</evidence>
<dbReference type="OMA" id="VCSYPGH"/>
<keyword evidence="4" id="KW-0378">Hydrolase</keyword>
<dbReference type="STRING" id="6832.A0A553PFK9"/>
<dbReference type="GO" id="GO:0004563">
    <property type="term" value="F:beta-N-acetylhexosaminidase activity"/>
    <property type="evidence" value="ECO:0007669"/>
    <property type="project" value="UniProtKB-EC"/>
</dbReference>
<gene>
    <name evidence="7" type="ORF">TCAL_09579</name>
</gene>
<feature type="domain" description="Glycoside hydrolase family 20 catalytic" evidence="6">
    <location>
        <begin position="238"/>
        <end position="378"/>
    </location>
</feature>
<comment type="similarity">
    <text evidence="2">Belongs to the glycosyl hydrolase 20 family.</text>
</comment>
<evidence type="ECO:0000259" key="6">
    <source>
        <dbReference type="Pfam" id="PF00728"/>
    </source>
</evidence>
<dbReference type="SUPFAM" id="SSF51445">
    <property type="entry name" value="(Trans)glycosidases"/>
    <property type="match status" value="1"/>
</dbReference>
<dbReference type="CDD" id="cd06565">
    <property type="entry name" value="GH20_GcnA-like"/>
    <property type="match status" value="1"/>
</dbReference>
<accession>A0A553PFK9</accession>
<dbReference type="OrthoDB" id="10023921at2759"/>
<sequence length="728" mass="84205">MVLVSSYLSRLWRRKTAILGALAGATILIICLQVRGQKKTENLDHRDVHYNNKILLAARKNEPDLSSPESKRGVRFIPGVPGHDQPQIKIPVEHRSIQDDELAYLQKRNKQLFESEAKAAKAKMNQVRVKTKLDPKMQGLQPFQEDNVEYGQSVGQVPIYREQFERGGHGQMISKEEIKLKEAYIPRQRLIHFDLKGAPPKMDYLIKVLELARKLGATGVLIEYEDMFPFEGRLEAVRAKNHYTRGQIQDLVDACERLGLELIPLIQTFGHLEFILKLEQFAHLRDSAEMPESICPCHHETMFLIKESIDQVMNLHKKHINYVHIGCDEVYHLGECEPCQSGSRNSIFVNHVSAVAKYVRDIHHKRVIIWDDMLRNFMPIEMEPLGGLVEPMVWVYAEDVYRFMPTYNWDRFAEIFPTAWTASAFKGAHGPTLMMPPIQKHLENTLNWLDVMQSEESKFKGGFQGIVLTGWQRYDHFAILAELLPVGLPSLAVDLLTVKNGFFNATVQSQLTKSMECVGTPRDLDEPLDLTSDPYLSDKMSWCYFPGASVFKLAYTVENTRKEVEEFLKKVREDQGWMRAYSIRRNYTSPFRVNEVMQEWSMNYDSVVSLMRSAKQTLSELFDIYTVAEWVEQRIYPMYQELKLVKDQAESLKFRRVWQPRPLEPLKELEEFGIGLEVSNKARDATNSLHNVDDTIPNDNSDKLEAPQGNAIKKRLVQAPDYYRRPRR</sequence>
<organism evidence="7 8">
    <name type="scientific">Tigriopus californicus</name>
    <name type="common">Marine copepod</name>
    <dbReference type="NCBI Taxonomy" id="6832"/>
    <lineage>
        <taxon>Eukaryota</taxon>
        <taxon>Metazoa</taxon>
        <taxon>Ecdysozoa</taxon>
        <taxon>Arthropoda</taxon>
        <taxon>Crustacea</taxon>
        <taxon>Multicrustacea</taxon>
        <taxon>Hexanauplia</taxon>
        <taxon>Copepoda</taxon>
        <taxon>Harpacticoida</taxon>
        <taxon>Harpacticidae</taxon>
        <taxon>Tigriopus</taxon>
    </lineage>
</organism>
<evidence type="ECO:0000256" key="2">
    <source>
        <dbReference type="ARBA" id="ARBA00006285"/>
    </source>
</evidence>
<dbReference type="PANTHER" id="PTHR21040">
    <property type="entry name" value="BCDNA.GH04120"/>
    <property type="match status" value="1"/>
</dbReference>
<feature type="region of interest" description="Disordered" evidence="5">
    <location>
        <begin position="688"/>
        <end position="710"/>
    </location>
</feature>
<dbReference type="InterPro" id="IPR038901">
    <property type="entry name" value="HEXDC-like"/>
</dbReference>
<dbReference type="PANTHER" id="PTHR21040:SF8">
    <property type="entry name" value="BCDNA.GH04120"/>
    <property type="match status" value="1"/>
</dbReference>
<dbReference type="Gene3D" id="3.20.20.80">
    <property type="entry name" value="Glycosidases"/>
    <property type="match status" value="1"/>
</dbReference>
<evidence type="ECO:0000313" key="7">
    <source>
        <dbReference type="EMBL" id="TRY76461.1"/>
    </source>
</evidence>
<dbReference type="GO" id="GO:0005975">
    <property type="term" value="P:carbohydrate metabolic process"/>
    <property type="evidence" value="ECO:0007669"/>
    <property type="project" value="InterPro"/>
</dbReference>